<comment type="caution">
    <text evidence="2">The sequence shown here is derived from an EMBL/GenBank/DDBJ whole genome shotgun (WGS) entry which is preliminary data.</text>
</comment>
<evidence type="ECO:0008006" key="4">
    <source>
        <dbReference type="Google" id="ProtNLM"/>
    </source>
</evidence>
<keyword evidence="1" id="KW-0472">Membrane</keyword>
<keyword evidence="1" id="KW-1133">Transmembrane helix</keyword>
<accession>W9GN19</accession>
<feature type="transmembrane region" description="Helical" evidence="1">
    <location>
        <begin position="192"/>
        <end position="208"/>
    </location>
</feature>
<feature type="transmembrane region" description="Helical" evidence="1">
    <location>
        <begin position="70"/>
        <end position="92"/>
    </location>
</feature>
<keyword evidence="3" id="KW-1185">Reference proteome</keyword>
<gene>
    <name evidence="2" type="ORF">N864_03395</name>
</gene>
<evidence type="ECO:0000313" key="3">
    <source>
        <dbReference type="Proteomes" id="UP000019494"/>
    </source>
</evidence>
<dbReference type="EMBL" id="AWQS01000007">
    <property type="protein sequence ID" value="EWT07661.1"/>
    <property type="molecule type" value="Genomic_DNA"/>
</dbReference>
<dbReference type="AlphaFoldDB" id="W9GN19"/>
<sequence length="445" mass="46627">MTLSVIGLVVALLSYGVTVGSDTMWLVALGNDIAAHRAIPVGVPFLDADTTHWVNVPVLGELVMAGANALGAWGLVTLQLLLVVVTLVLLAITASRLGAADGAVAVVLFLFVVGSLSSLGVVRAQTLSLPCFAALLLLLRREQMRPSKLIWLVPAITLVWGNLHGGVLMGVAVAGCHLLFSRARRDPRTAMAVGLAMGVSLWVTPGGLRTHVYYWDVLNNAAAKRGEGLWAPLSLGSALDIALVFAGLVLLALALVGRLPVWEYVAVVGLLVATGQTSRHGVWLLMLLVPHAARHLDRLARRRVRVPRPAPGALLGTLVIVVALGGALPGVAQRAGAVAAAADRAERLAAQAGSDRPTLAPSPLAESLAVAGVRLWAANPIDALPQGRQAAYLDFLADPARFATTREHAPQVVVLPAGQQPPAWIGARYRLEAQSGPYVVYSSPR</sequence>
<protein>
    <recommendedName>
        <fullName evidence="4">Glycosyltransferase RgtA/B/C/D-like domain-containing protein</fullName>
    </recommendedName>
</protein>
<name>W9GN19_9MICO</name>
<evidence type="ECO:0000313" key="2">
    <source>
        <dbReference type="EMBL" id="EWT07661.1"/>
    </source>
</evidence>
<feature type="transmembrane region" description="Helical" evidence="1">
    <location>
        <begin position="229"/>
        <end position="255"/>
    </location>
</feature>
<reference evidence="3" key="1">
    <citation type="submission" date="2013-08" db="EMBL/GenBank/DDBJ databases">
        <title>Intrasporangium oryzae NRRL B-24470.</title>
        <authorList>
            <person name="Liu H."/>
            <person name="Wang G."/>
        </authorList>
    </citation>
    <scope>NUCLEOTIDE SEQUENCE [LARGE SCALE GENOMIC DNA]</scope>
    <source>
        <strain evidence="3">Q5-1</strain>
    </source>
</reference>
<feature type="transmembrane region" description="Helical" evidence="1">
    <location>
        <begin position="151"/>
        <end position="180"/>
    </location>
</feature>
<organism evidence="2 3">
    <name type="scientific">Intrasporangium chromatireducens Q5-1</name>
    <dbReference type="NCBI Taxonomy" id="584657"/>
    <lineage>
        <taxon>Bacteria</taxon>
        <taxon>Bacillati</taxon>
        <taxon>Actinomycetota</taxon>
        <taxon>Actinomycetes</taxon>
        <taxon>Micrococcales</taxon>
        <taxon>Intrasporangiaceae</taxon>
        <taxon>Intrasporangium</taxon>
    </lineage>
</organism>
<dbReference type="Proteomes" id="UP000019494">
    <property type="component" value="Unassembled WGS sequence"/>
</dbReference>
<proteinExistence type="predicted"/>
<keyword evidence="1" id="KW-0812">Transmembrane</keyword>
<evidence type="ECO:0000256" key="1">
    <source>
        <dbReference type="SAM" id="Phobius"/>
    </source>
</evidence>
<feature type="transmembrane region" description="Helical" evidence="1">
    <location>
        <begin position="99"/>
        <end position="116"/>
    </location>
</feature>
<feature type="transmembrane region" description="Helical" evidence="1">
    <location>
        <begin position="310"/>
        <end position="328"/>
    </location>
</feature>